<evidence type="ECO:0000313" key="9">
    <source>
        <dbReference type="Proteomes" id="UP000177370"/>
    </source>
</evidence>
<comment type="catalytic activity">
    <reaction evidence="1">
        <text>ATP + protein L-histidine = ADP + protein N-phospho-L-histidine.</text>
        <dbReference type="EC" id="2.7.13.3"/>
    </reaction>
</comment>
<dbReference type="AlphaFoldDB" id="A0A1F6V878"/>
<reference evidence="8 9" key="1">
    <citation type="journal article" date="2016" name="Nat. Commun.">
        <title>Thousands of microbial genomes shed light on interconnected biogeochemical processes in an aquifer system.</title>
        <authorList>
            <person name="Anantharaman K."/>
            <person name="Brown C.T."/>
            <person name="Hug L.A."/>
            <person name="Sharon I."/>
            <person name="Castelle C.J."/>
            <person name="Probst A.J."/>
            <person name="Thomas B.C."/>
            <person name="Singh A."/>
            <person name="Wilkins M.J."/>
            <person name="Karaoz U."/>
            <person name="Brodie E.L."/>
            <person name="Williams K.H."/>
            <person name="Hubbard S.S."/>
            <person name="Banfield J.F."/>
        </authorList>
    </citation>
    <scope>NUCLEOTIDE SEQUENCE [LARGE SCALE GENOMIC DNA]</scope>
</reference>
<feature type="domain" description="Histidine kinase" evidence="7">
    <location>
        <begin position="28"/>
        <end position="249"/>
    </location>
</feature>
<dbReference type="GO" id="GO:0000155">
    <property type="term" value="F:phosphorelay sensor kinase activity"/>
    <property type="evidence" value="ECO:0007669"/>
    <property type="project" value="InterPro"/>
</dbReference>
<keyword evidence="4" id="KW-0808">Transferase</keyword>
<dbReference type="Pfam" id="PF02518">
    <property type="entry name" value="HATPase_c"/>
    <property type="match status" value="1"/>
</dbReference>
<evidence type="ECO:0000256" key="6">
    <source>
        <dbReference type="ARBA" id="ARBA00023012"/>
    </source>
</evidence>
<dbReference type="PANTHER" id="PTHR43711">
    <property type="entry name" value="TWO-COMPONENT HISTIDINE KINASE"/>
    <property type="match status" value="1"/>
</dbReference>
<evidence type="ECO:0000256" key="3">
    <source>
        <dbReference type="ARBA" id="ARBA00022553"/>
    </source>
</evidence>
<dbReference type="Proteomes" id="UP000177370">
    <property type="component" value="Unassembled WGS sequence"/>
</dbReference>
<dbReference type="InterPro" id="IPR003661">
    <property type="entry name" value="HisK_dim/P_dom"/>
</dbReference>
<dbReference type="SUPFAM" id="SSF55874">
    <property type="entry name" value="ATPase domain of HSP90 chaperone/DNA topoisomerase II/histidine kinase"/>
    <property type="match status" value="1"/>
</dbReference>
<dbReference type="Gene3D" id="3.30.565.10">
    <property type="entry name" value="Histidine kinase-like ATPase, C-terminal domain"/>
    <property type="match status" value="1"/>
</dbReference>
<dbReference type="Gene3D" id="1.10.287.130">
    <property type="match status" value="1"/>
</dbReference>
<dbReference type="PRINTS" id="PR00344">
    <property type="entry name" value="BCTRLSENSOR"/>
</dbReference>
<dbReference type="InterPro" id="IPR005467">
    <property type="entry name" value="His_kinase_dom"/>
</dbReference>
<protein>
    <recommendedName>
        <fullName evidence="2">histidine kinase</fullName>
        <ecNumber evidence="2">2.7.13.3</ecNumber>
    </recommendedName>
</protein>
<evidence type="ECO:0000256" key="4">
    <source>
        <dbReference type="ARBA" id="ARBA00022679"/>
    </source>
</evidence>
<comment type="caution">
    <text evidence="8">The sequence shown here is derived from an EMBL/GenBank/DDBJ whole genome shotgun (WGS) entry which is preliminary data.</text>
</comment>
<dbReference type="CDD" id="cd00082">
    <property type="entry name" value="HisKA"/>
    <property type="match status" value="1"/>
</dbReference>
<keyword evidence="3" id="KW-0597">Phosphoprotein</keyword>
<gene>
    <name evidence="8" type="ORF">A2647_03875</name>
</gene>
<proteinExistence type="predicted"/>
<organism evidence="8 9">
    <name type="scientific">Candidatus Nomurabacteria bacterium RIFCSPHIGHO2_01_FULL_40_24b</name>
    <dbReference type="NCBI Taxonomy" id="1801739"/>
    <lineage>
        <taxon>Bacteria</taxon>
        <taxon>Candidatus Nomuraibacteriota</taxon>
    </lineage>
</organism>
<accession>A0A1F6V878</accession>
<sequence>MEPKTKELEGEIKKLSENYAIKADMISISAHQIRTSMSAIKWIIEMFLQGDLGRLTVEQENLLKKAAESNARATSVVSELLLTNRTEDIVEQKYNFAPLDLVELTENSIFNFSGEAFTRGIEVIFLKPGSEVPKVKADREKLLVVLHNLLDNAIKYSNAHGKIFIVLKQTDGMIQFSIKDTGIVISPEGKTKIFQKFYRDKEAVKKEMVGSGIGLYTVKKIVERHSGEIWFESGENTGTTFFFTIPTFK</sequence>
<evidence type="ECO:0000259" key="7">
    <source>
        <dbReference type="PROSITE" id="PS50109"/>
    </source>
</evidence>
<keyword evidence="6" id="KW-0902">Two-component regulatory system</keyword>
<dbReference type="EC" id="2.7.13.3" evidence="2"/>
<dbReference type="InterPro" id="IPR036097">
    <property type="entry name" value="HisK_dim/P_sf"/>
</dbReference>
<dbReference type="Pfam" id="PF00512">
    <property type="entry name" value="HisKA"/>
    <property type="match status" value="1"/>
</dbReference>
<dbReference type="FunFam" id="3.30.565.10:FF:000006">
    <property type="entry name" value="Sensor histidine kinase WalK"/>
    <property type="match status" value="1"/>
</dbReference>
<dbReference type="InterPro" id="IPR036890">
    <property type="entry name" value="HATPase_C_sf"/>
</dbReference>
<evidence type="ECO:0000256" key="2">
    <source>
        <dbReference type="ARBA" id="ARBA00012438"/>
    </source>
</evidence>
<dbReference type="PROSITE" id="PS50109">
    <property type="entry name" value="HIS_KIN"/>
    <property type="match status" value="1"/>
</dbReference>
<evidence type="ECO:0000256" key="5">
    <source>
        <dbReference type="ARBA" id="ARBA00022777"/>
    </source>
</evidence>
<dbReference type="InterPro" id="IPR003594">
    <property type="entry name" value="HATPase_dom"/>
</dbReference>
<dbReference type="InterPro" id="IPR004358">
    <property type="entry name" value="Sig_transdc_His_kin-like_C"/>
</dbReference>
<evidence type="ECO:0000313" key="8">
    <source>
        <dbReference type="EMBL" id="OGI65917.1"/>
    </source>
</evidence>
<dbReference type="InterPro" id="IPR050736">
    <property type="entry name" value="Sensor_HK_Regulatory"/>
</dbReference>
<evidence type="ECO:0000256" key="1">
    <source>
        <dbReference type="ARBA" id="ARBA00000085"/>
    </source>
</evidence>
<dbReference type="SUPFAM" id="SSF47384">
    <property type="entry name" value="Homodimeric domain of signal transducing histidine kinase"/>
    <property type="match status" value="1"/>
</dbReference>
<dbReference type="SMART" id="SM00387">
    <property type="entry name" value="HATPase_c"/>
    <property type="match status" value="1"/>
</dbReference>
<dbReference type="PANTHER" id="PTHR43711:SF31">
    <property type="entry name" value="HISTIDINE KINASE"/>
    <property type="match status" value="1"/>
</dbReference>
<keyword evidence="5" id="KW-0418">Kinase</keyword>
<name>A0A1F6V878_9BACT</name>
<dbReference type="EMBL" id="MFTP01000010">
    <property type="protein sequence ID" value="OGI65917.1"/>
    <property type="molecule type" value="Genomic_DNA"/>
</dbReference>
<dbReference type="SMART" id="SM00388">
    <property type="entry name" value="HisKA"/>
    <property type="match status" value="1"/>
</dbReference>